<dbReference type="Proteomes" id="UP000307000">
    <property type="component" value="Chromosome"/>
</dbReference>
<dbReference type="KEGG" id="gcr:GcLGCM259_0129"/>
<feature type="domain" description="Amidohydrolase-related" evidence="2">
    <location>
        <begin position="27"/>
        <end position="296"/>
    </location>
</feature>
<gene>
    <name evidence="3" type="ORF">GcLGCM259_0129</name>
</gene>
<dbReference type="InterPro" id="IPR032465">
    <property type="entry name" value="ACMSD"/>
</dbReference>
<evidence type="ECO:0000313" key="3">
    <source>
        <dbReference type="EMBL" id="QCY45918.1"/>
    </source>
</evidence>
<protein>
    <submittedName>
        <fullName evidence="3">Amidohydrolase</fullName>
    </submittedName>
</protein>
<keyword evidence="4" id="KW-1185">Reference proteome</keyword>
<proteinExistence type="predicted"/>
<dbReference type="AlphaFoldDB" id="A0A5B7WPH0"/>
<dbReference type="EMBL" id="CP034412">
    <property type="protein sequence ID" value="QCY45918.1"/>
    <property type="molecule type" value="Genomic_DNA"/>
</dbReference>
<evidence type="ECO:0000259" key="2">
    <source>
        <dbReference type="Pfam" id="PF04909"/>
    </source>
</evidence>
<name>A0A5B7WPH0_9MICC</name>
<organism evidence="3 4">
    <name type="scientific">Glutamicibacter creatinolyticus</name>
    <dbReference type="NCBI Taxonomy" id="162496"/>
    <lineage>
        <taxon>Bacteria</taxon>
        <taxon>Bacillati</taxon>
        <taxon>Actinomycetota</taxon>
        <taxon>Actinomycetes</taxon>
        <taxon>Micrococcales</taxon>
        <taxon>Micrococcaceae</taxon>
        <taxon>Glutamicibacter</taxon>
    </lineage>
</organism>
<dbReference type="Gene3D" id="3.20.20.140">
    <property type="entry name" value="Metal-dependent hydrolases"/>
    <property type="match status" value="1"/>
</dbReference>
<keyword evidence="3" id="KW-0378">Hydrolase</keyword>
<dbReference type="GO" id="GO:0019748">
    <property type="term" value="P:secondary metabolic process"/>
    <property type="evidence" value="ECO:0007669"/>
    <property type="project" value="TreeGrafter"/>
</dbReference>
<dbReference type="GO" id="GO:0016787">
    <property type="term" value="F:hydrolase activity"/>
    <property type="evidence" value="ECO:0007669"/>
    <property type="project" value="UniProtKB-KW"/>
</dbReference>
<dbReference type="Pfam" id="PF04909">
    <property type="entry name" value="Amidohydro_2"/>
    <property type="match status" value="1"/>
</dbReference>
<dbReference type="SUPFAM" id="SSF51556">
    <property type="entry name" value="Metallo-dependent hydrolases"/>
    <property type="match status" value="1"/>
</dbReference>
<dbReference type="InterPro" id="IPR032466">
    <property type="entry name" value="Metal_Hydrolase"/>
</dbReference>
<dbReference type="GO" id="GO:0005737">
    <property type="term" value="C:cytoplasm"/>
    <property type="evidence" value="ECO:0007669"/>
    <property type="project" value="TreeGrafter"/>
</dbReference>
<evidence type="ECO:0000256" key="1">
    <source>
        <dbReference type="ARBA" id="ARBA00023239"/>
    </source>
</evidence>
<dbReference type="GO" id="GO:0016831">
    <property type="term" value="F:carboxy-lyase activity"/>
    <property type="evidence" value="ECO:0007669"/>
    <property type="project" value="InterPro"/>
</dbReference>
<accession>A0A5B7WPH0</accession>
<evidence type="ECO:0000313" key="4">
    <source>
        <dbReference type="Proteomes" id="UP000307000"/>
    </source>
</evidence>
<dbReference type="RefSeq" id="WP_138925439.1">
    <property type="nucleotide sequence ID" value="NZ_CP034412.1"/>
</dbReference>
<sequence length="298" mass="32567">MRHRAGPGGDAQVSGWLAELGIAGITDLHVHFMPDRVQQKVWGFFDGVAASGAPAWPIHYRLPLQQRIEALAGLGVRNFSSLNYAHRPGMAQWLNDFSTALAQDHAQVIHSATFFPEPQAPAVVQRALDAGARIFKIHVQVGGFCVLDPRLEEAWRLVEQAGAPVVIHCGHGPHPGTFTGIAPIRRLIERHPGLVLIIAHAGLPDYLPFAELAHKHRNVYLDTTMVGTSYMQQLFPVPPDYARILHGLAGKVVLGSDFPSIPYPYSHQLQVLNDWGLGAEWLAGALWHTPRGLVGLPA</sequence>
<reference evidence="3 4" key="1">
    <citation type="submission" date="2018-12" db="EMBL/GenBank/DDBJ databases">
        <title>Complete Genome Sequence of Glutamicibacter creatinolyticus strain LGCM259,isolated from an abscess of a 12-year-old mare in Italy.</title>
        <authorList>
            <person name="Santos R.G."/>
            <person name="Silva A.L."/>
            <person name="Seyffert N."/>
            <person name="Castro T.L.P."/>
            <person name="Attili A.R."/>
            <person name="Rifici C."/>
            <person name="Mazzullo G."/>
            <person name="Brenig B."/>
            <person name="Venanzi F."/>
            <person name="Azevedo V."/>
        </authorList>
    </citation>
    <scope>NUCLEOTIDE SEQUENCE [LARGE SCALE GENOMIC DNA]</scope>
    <source>
        <strain evidence="3 4">LGCM 259</strain>
    </source>
</reference>
<keyword evidence="1" id="KW-0456">Lyase</keyword>
<dbReference type="InterPro" id="IPR006680">
    <property type="entry name" value="Amidohydro-rel"/>
</dbReference>
<dbReference type="PANTHER" id="PTHR21240">
    <property type="entry name" value="2-AMINO-3-CARBOXYLMUCONATE-6-SEMIALDEHYDE DECARBOXYLASE"/>
    <property type="match status" value="1"/>
</dbReference>
<dbReference type="PANTHER" id="PTHR21240:SF28">
    <property type="entry name" value="ISO-OROTATE DECARBOXYLASE (EUROFUNG)"/>
    <property type="match status" value="1"/>
</dbReference>
<dbReference type="CDD" id="cd01292">
    <property type="entry name" value="metallo-dependent_hydrolases"/>
    <property type="match status" value="1"/>
</dbReference>